<dbReference type="PROSITE" id="PS00455">
    <property type="entry name" value="AMP_BINDING"/>
    <property type="match status" value="1"/>
</dbReference>
<dbReference type="GO" id="GO:0043041">
    <property type="term" value="P:amino acid activation for nonribosomal peptide biosynthetic process"/>
    <property type="evidence" value="ECO:0007669"/>
    <property type="project" value="TreeGrafter"/>
</dbReference>
<dbReference type="GO" id="GO:0044550">
    <property type="term" value="P:secondary metabolite biosynthetic process"/>
    <property type="evidence" value="ECO:0007669"/>
    <property type="project" value="TreeGrafter"/>
</dbReference>
<gene>
    <name evidence="9" type="ORF">E6K81_06850</name>
</gene>
<dbReference type="InterPro" id="IPR025110">
    <property type="entry name" value="AMP-bd_C"/>
</dbReference>
<dbReference type="GO" id="GO:0016874">
    <property type="term" value="F:ligase activity"/>
    <property type="evidence" value="ECO:0007669"/>
    <property type="project" value="UniProtKB-KW"/>
</dbReference>
<dbReference type="Gene3D" id="3.30.300.30">
    <property type="match status" value="1"/>
</dbReference>
<dbReference type="SUPFAM" id="SSF56801">
    <property type="entry name" value="Acetyl-CoA synthetase-like"/>
    <property type="match status" value="1"/>
</dbReference>
<dbReference type="InterPro" id="IPR045851">
    <property type="entry name" value="AMP-bd_C_sf"/>
</dbReference>
<accession>A0A538U9W7</accession>
<comment type="function">
    <text evidence="4">Catalyzes the first step in the D-alanylation of lipoteichoic acid (LTA), the activation of D-alanine and its transfer onto the D-alanyl carrier protein (Dcp) DltC. In an ATP-dependent two-step reaction, forms a high energy D-alanyl-AMP intermediate, followed by transfer of the D-alanyl residue as a thiol ester to the phosphopantheinyl prosthetic group of the Dcp. D-alanylation of LTA plays an important role in modulating the properties of the cell wall in Gram-positive bacteria, influencing the net charge of the cell wall.</text>
</comment>
<organism evidence="9 10">
    <name type="scientific">Eiseniibacteriota bacterium</name>
    <dbReference type="NCBI Taxonomy" id="2212470"/>
    <lineage>
        <taxon>Bacteria</taxon>
        <taxon>Candidatus Eiseniibacteriota</taxon>
    </lineage>
</organism>
<keyword evidence="9" id="KW-0436">Ligase</keyword>
<comment type="caution">
    <text evidence="9">The sequence shown here is derived from an EMBL/GenBank/DDBJ whole genome shotgun (WGS) entry which is preliminary data.</text>
</comment>
<feature type="domain" description="AMP-dependent synthetase/ligase" evidence="7">
    <location>
        <begin position="94"/>
        <end position="371"/>
    </location>
</feature>
<dbReference type="FunFam" id="3.30.300.30:FF:000012">
    <property type="entry name" value="D-alanine--D-alanyl carrier protein ligase"/>
    <property type="match status" value="1"/>
</dbReference>
<dbReference type="InterPro" id="IPR042099">
    <property type="entry name" value="ANL_N_sf"/>
</dbReference>
<keyword evidence="1" id="KW-0963">Cytoplasm</keyword>
<keyword evidence="3" id="KW-0067">ATP-binding</keyword>
<evidence type="ECO:0000313" key="10">
    <source>
        <dbReference type="Proteomes" id="UP000319771"/>
    </source>
</evidence>
<comment type="similarity">
    <text evidence="5">Belongs to the ATP-dependent AMP-binding enzyme family. DltA subfamily.</text>
</comment>
<evidence type="ECO:0000313" key="9">
    <source>
        <dbReference type="EMBL" id="TMQ72640.1"/>
    </source>
</evidence>
<name>A0A538U9W7_UNCEI</name>
<dbReference type="InterPro" id="IPR000873">
    <property type="entry name" value="AMP-dep_synth/lig_dom"/>
</dbReference>
<dbReference type="Gene3D" id="3.40.50.12780">
    <property type="entry name" value="N-terminal domain of ligase-like"/>
    <property type="match status" value="1"/>
</dbReference>
<feature type="domain" description="AMP-binding enzyme C-terminal" evidence="8">
    <location>
        <begin position="425"/>
        <end position="503"/>
    </location>
</feature>
<evidence type="ECO:0000259" key="7">
    <source>
        <dbReference type="Pfam" id="PF00501"/>
    </source>
</evidence>
<feature type="compositionally biased region" description="Basic residues" evidence="6">
    <location>
        <begin position="31"/>
        <end position="50"/>
    </location>
</feature>
<dbReference type="GO" id="GO:0005524">
    <property type="term" value="F:ATP binding"/>
    <property type="evidence" value="ECO:0007669"/>
    <property type="project" value="UniProtKB-KW"/>
</dbReference>
<evidence type="ECO:0000256" key="2">
    <source>
        <dbReference type="ARBA" id="ARBA00022741"/>
    </source>
</evidence>
<feature type="region of interest" description="Disordered" evidence="6">
    <location>
        <begin position="1"/>
        <end position="107"/>
    </location>
</feature>
<dbReference type="Pfam" id="PF13193">
    <property type="entry name" value="AMP-binding_C"/>
    <property type="match status" value="1"/>
</dbReference>
<feature type="compositionally biased region" description="Basic and acidic residues" evidence="6">
    <location>
        <begin position="51"/>
        <end position="79"/>
    </location>
</feature>
<evidence type="ECO:0000256" key="6">
    <source>
        <dbReference type="SAM" id="MobiDB-lite"/>
    </source>
</evidence>
<dbReference type="GO" id="GO:0031177">
    <property type="term" value="F:phosphopantetheine binding"/>
    <property type="evidence" value="ECO:0007669"/>
    <property type="project" value="TreeGrafter"/>
</dbReference>
<evidence type="ECO:0000256" key="3">
    <source>
        <dbReference type="ARBA" id="ARBA00022840"/>
    </source>
</evidence>
<dbReference type="Pfam" id="PF00501">
    <property type="entry name" value="AMP-binding"/>
    <property type="match status" value="1"/>
</dbReference>
<dbReference type="Proteomes" id="UP000319771">
    <property type="component" value="Unassembled WGS sequence"/>
</dbReference>
<protein>
    <submittedName>
        <fullName evidence="9">D-alanine--poly(Phosphoribitol) ligase subunit DltA</fullName>
    </submittedName>
</protein>
<sequence length="514" mass="56132">MSSSNARTGRRRATSSPSWSRGWASDGPAPARRRPARAHRSLGPRGPHAARARERRAEPDLRRADPPLERARGSPDRHAAPGRRAGGDRGPQGARAADHPYVPVEDNLPPQRLSRIVETAGAALTLTAATIAALAPAGAPAAPAPRPAPGRRAPETPYYIMFTSGSTGEPKGVVITHGCLEAFLNWMQVEQALPEGEVFLNQAPYSFDLSIMDTYLALVSGGTIVSVTRHDVAQPKQRHAAFARSGLTVWVSTPSFAQLCLVQRRFAPALLPRLHRFLFCGEMLPHGVAAQLLDRFPEAVVWNTYGPTEATVATTSIRIDREVLTRHSPLPIGYPMPGTRVTVVDEGGRELPSGERGEIVIAGPNVSPGYLRRPDLNARAFFALDGQRAYHTGDWGRLRDGLLFCEGRMDSQIKLHGHRVELGDIESNLRALPGIADAVVLPILWEGRPDALSAFVVMTERGTEPDFDLGNRLRDQLSRRLPVYMLPRQFSFLEKFPLNANGKADRKKLAENLA</sequence>
<dbReference type="GO" id="GO:0005737">
    <property type="term" value="C:cytoplasm"/>
    <property type="evidence" value="ECO:0007669"/>
    <property type="project" value="TreeGrafter"/>
</dbReference>
<dbReference type="AlphaFoldDB" id="A0A538U9W7"/>
<keyword evidence="2" id="KW-0547">Nucleotide-binding</keyword>
<proteinExistence type="inferred from homology"/>
<dbReference type="InterPro" id="IPR020845">
    <property type="entry name" value="AMP-binding_CS"/>
</dbReference>
<evidence type="ECO:0000256" key="4">
    <source>
        <dbReference type="ARBA" id="ARBA00054605"/>
    </source>
</evidence>
<evidence type="ECO:0000256" key="5">
    <source>
        <dbReference type="ARBA" id="ARBA00061336"/>
    </source>
</evidence>
<evidence type="ECO:0000259" key="8">
    <source>
        <dbReference type="Pfam" id="PF13193"/>
    </source>
</evidence>
<dbReference type="PANTHER" id="PTHR45527">
    <property type="entry name" value="NONRIBOSOMAL PEPTIDE SYNTHETASE"/>
    <property type="match status" value="1"/>
</dbReference>
<dbReference type="PANTHER" id="PTHR45527:SF1">
    <property type="entry name" value="FATTY ACID SYNTHASE"/>
    <property type="match status" value="1"/>
</dbReference>
<dbReference type="EMBL" id="VBPB01000099">
    <property type="protein sequence ID" value="TMQ72640.1"/>
    <property type="molecule type" value="Genomic_DNA"/>
</dbReference>
<evidence type="ECO:0000256" key="1">
    <source>
        <dbReference type="ARBA" id="ARBA00022490"/>
    </source>
</evidence>
<reference evidence="9 10" key="1">
    <citation type="journal article" date="2019" name="Nat. Microbiol.">
        <title>Mediterranean grassland soil C-N compound turnover is dependent on rainfall and depth, and is mediated by genomically divergent microorganisms.</title>
        <authorList>
            <person name="Diamond S."/>
            <person name="Andeer P.F."/>
            <person name="Li Z."/>
            <person name="Crits-Christoph A."/>
            <person name="Burstein D."/>
            <person name="Anantharaman K."/>
            <person name="Lane K.R."/>
            <person name="Thomas B.C."/>
            <person name="Pan C."/>
            <person name="Northen T.R."/>
            <person name="Banfield J.F."/>
        </authorList>
    </citation>
    <scope>NUCLEOTIDE SEQUENCE [LARGE SCALE GENOMIC DNA]</scope>
    <source>
        <strain evidence="9">WS_11</strain>
    </source>
</reference>